<proteinExistence type="predicted"/>
<dbReference type="WBParaSite" id="TASK_0000283801-mRNA-1">
    <property type="protein sequence ID" value="TASK_0000283801-mRNA-1"/>
    <property type="gene ID" value="TASK_0000283801"/>
</dbReference>
<organism evidence="3">
    <name type="scientific">Taenia asiatica</name>
    <name type="common">Asian tapeworm</name>
    <dbReference type="NCBI Taxonomy" id="60517"/>
    <lineage>
        <taxon>Eukaryota</taxon>
        <taxon>Metazoa</taxon>
        <taxon>Spiralia</taxon>
        <taxon>Lophotrochozoa</taxon>
        <taxon>Platyhelminthes</taxon>
        <taxon>Cestoda</taxon>
        <taxon>Eucestoda</taxon>
        <taxon>Cyclophyllidea</taxon>
        <taxon>Taeniidae</taxon>
        <taxon>Taenia</taxon>
    </lineage>
</organism>
<evidence type="ECO:0000313" key="3">
    <source>
        <dbReference type="WBParaSite" id="TASK_0000283801-mRNA-1"/>
    </source>
</evidence>
<reference evidence="3" key="1">
    <citation type="submission" date="2017-02" db="UniProtKB">
        <authorList>
            <consortium name="WormBaseParasite"/>
        </authorList>
    </citation>
    <scope>IDENTIFICATION</scope>
</reference>
<dbReference type="Proteomes" id="UP000282613">
    <property type="component" value="Unassembled WGS sequence"/>
</dbReference>
<sequence>MPDMRVDSARIAAYKGMPWKLRNSPDAVIKTPTVVDAQIS</sequence>
<protein>
    <submittedName>
        <fullName evidence="3">Nitroreductase</fullName>
    </submittedName>
</protein>
<evidence type="ECO:0000313" key="2">
    <source>
        <dbReference type="Proteomes" id="UP000282613"/>
    </source>
</evidence>
<keyword evidence="2" id="KW-1185">Reference proteome</keyword>
<accession>A0A0R3VZJ4</accession>
<name>A0A0R3VZJ4_TAEAS</name>
<evidence type="ECO:0000313" key="1">
    <source>
        <dbReference type="EMBL" id="VDK26325.1"/>
    </source>
</evidence>
<reference evidence="1 2" key="2">
    <citation type="submission" date="2018-11" db="EMBL/GenBank/DDBJ databases">
        <authorList>
            <consortium name="Pathogen Informatics"/>
        </authorList>
    </citation>
    <scope>NUCLEOTIDE SEQUENCE [LARGE SCALE GENOMIC DNA]</scope>
</reference>
<dbReference type="AlphaFoldDB" id="A0A0R3VZJ4"/>
<gene>
    <name evidence="1" type="ORF">TASK_LOCUS2839</name>
</gene>
<dbReference type="OrthoDB" id="197206at2759"/>
<dbReference type="EMBL" id="UYRS01003392">
    <property type="protein sequence ID" value="VDK26325.1"/>
    <property type="molecule type" value="Genomic_DNA"/>
</dbReference>